<proteinExistence type="predicted"/>
<dbReference type="AlphaFoldDB" id="A0A2A2F4H0"/>
<keyword evidence="9" id="KW-1185">Reference proteome</keyword>
<dbReference type="InterPro" id="IPR050545">
    <property type="entry name" value="Mycobact_MmpL"/>
</dbReference>
<feature type="domain" description="SSD" evidence="7">
    <location>
        <begin position="705"/>
        <end position="832"/>
    </location>
</feature>
<dbReference type="EMBL" id="NSKD01000003">
    <property type="protein sequence ID" value="PAU80491.1"/>
    <property type="molecule type" value="Genomic_DNA"/>
</dbReference>
<dbReference type="PROSITE" id="PS50156">
    <property type="entry name" value="SSD"/>
    <property type="match status" value="2"/>
</dbReference>
<feature type="transmembrane region" description="Helical" evidence="6">
    <location>
        <begin position="733"/>
        <end position="755"/>
    </location>
</feature>
<comment type="caution">
    <text evidence="8">The sequence shown here is derived from an EMBL/GenBank/DDBJ whole genome shotgun (WGS) entry which is preliminary data.</text>
</comment>
<keyword evidence="2" id="KW-1003">Cell membrane</keyword>
<evidence type="ECO:0000259" key="7">
    <source>
        <dbReference type="PROSITE" id="PS50156"/>
    </source>
</evidence>
<feature type="transmembrane region" description="Helical" evidence="6">
    <location>
        <begin position="332"/>
        <end position="354"/>
    </location>
</feature>
<reference evidence="8 9" key="1">
    <citation type="submission" date="2017-08" db="EMBL/GenBank/DDBJ databases">
        <title>Halovibrio sewagensis sp. nov., isolated from wastewater of high salinity.</title>
        <authorList>
            <person name="Dong X."/>
            <person name="Zhang G."/>
        </authorList>
    </citation>
    <scope>NUCLEOTIDE SEQUENCE [LARGE SCALE GENOMIC DNA]</scope>
    <source>
        <strain evidence="8 9">YL5-2</strain>
    </source>
</reference>
<dbReference type="PANTHER" id="PTHR33406">
    <property type="entry name" value="MEMBRANE PROTEIN MJ1562-RELATED"/>
    <property type="match status" value="1"/>
</dbReference>
<comment type="subcellular location">
    <subcellularLocation>
        <location evidence="1">Cell membrane</location>
        <topology evidence="1">Multi-pass membrane protein</topology>
    </subcellularLocation>
</comment>
<feature type="transmembrane region" description="Helical" evidence="6">
    <location>
        <begin position="805"/>
        <end position="826"/>
    </location>
</feature>
<evidence type="ECO:0000256" key="5">
    <source>
        <dbReference type="ARBA" id="ARBA00023136"/>
    </source>
</evidence>
<feature type="transmembrane region" description="Helical" evidence="6">
    <location>
        <begin position="464"/>
        <end position="484"/>
    </location>
</feature>
<keyword evidence="5 6" id="KW-0472">Membrane</keyword>
<name>A0A2A2F4H0_9GAMM</name>
<dbReference type="Gene3D" id="1.20.1640.10">
    <property type="entry name" value="Multidrug efflux transporter AcrB transmembrane domain"/>
    <property type="match status" value="2"/>
</dbReference>
<evidence type="ECO:0000256" key="3">
    <source>
        <dbReference type="ARBA" id="ARBA00022692"/>
    </source>
</evidence>
<dbReference type="InterPro" id="IPR004869">
    <property type="entry name" value="MMPL_dom"/>
</dbReference>
<evidence type="ECO:0000256" key="1">
    <source>
        <dbReference type="ARBA" id="ARBA00004651"/>
    </source>
</evidence>
<feature type="transmembrane region" description="Helical" evidence="6">
    <location>
        <begin position="31"/>
        <end position="51"/>
    </location>
</feature>
<dbReference type="SUPFAM" id="SSF82866">
    <property type="entry name" value="Multidrug efflux transporter AcrB transmembrane domain"/>
    <property type="match status" value="2"/>
</dbReference>
<feature type="transmembrane region" description="Helical" evidence="6">
    <location>
        <begin position="280"/>
        <end position="299"/>
    </location>
</feature>
<gene>
    <name evidence="8" type="ORF">CK501_08595</name>
</gene>
<dbReference type="PRINTS" id="PR00702">
    <property type="entry name" value="ACRIFLAVINRP"/>
</dbReference>
<dbReference type="Proteomes" id="UP000218896">
    <property type="component" value="Unassembled WGS sequence"/>
</dbReference>
<dbReference type="InterPro" id="IPR001036">
    <property type="entry name" value="Acrflvin-R"/>
</dbReference>
<dbReference type="GO" id="GO:0005886">
    <property type="term" value="C:plasma membrane"/>
    <property type="evidence" value="ECO:0007669"/>
    <property type="project" value="UniProtKB-SubCell"/>
</dbReference>
<protein>
    <submittedName>
        <fullName evidence="8">Transporter</fullName>
    </submittedName>
</protein>
<evidence type="ECO:0000313" key="9">
    <source>
        <dbReference type="Proteomes" id="UP000218896"/>
    </source>
</evidence>
<evidence type="ECO:0000256" key="6">
    <source>
        <dbReference type="SAM" id="Phobius"/>
    </source>
</evidence>
<keyword evidence="3 6" id="KW-0812">Transmembrane</keyword>
<dbReference type="PANTHER" id="PTHR33406:SF12">
    <property type="entry name" value="BLR2997 PROTEIN"/>
    <property type="match status" value="1"/>
</dbReference>
<dbReference type="GO" id="GO:0022857">
    <property type="term" value="F:transmembrane transporter activity"/>
    <property type="evidence" value="ECO:0007669"/>
    <property type="project" value="InterPro"/>
</dbReference>
<sequence length="849" mass="94748">MSSNASRPSRSTHQRGRALGNRLFHLYDRTVLSHPVLTLLLVLVAAVIAGLRLDQFQLDASPDTLVMEGDESFEYYQQTYERFETTDDFLVVSYQPEDELFSDSVINRLTELRDDLIDVDGIDESNSILNVPLLHSPDITLMTVSKHMKTLEGNDVPLDTARKALMENPLYQNMLISNDGTTTAIQLLLPSNERYYELRDRRDELEQKQREEGLSGAEEGELAQVRAEYRERKEAVSAQQDRIIRDVRGVLANYGDQARIHLGGVPMIVADMMAFVESDLVTFGLGVLAFIILMLGIIFRQPRWVLLPLACCALTVWITLGFLGWVHWPVTVISSNFVSLLLIITMSLTIHLIVRHREYQQLQPDADRYQLVSETVSAMGRPCFYMVLTTVVAFGSLFFSDIRPVIDFGLMMTVGILIGYAVVFLVLPAVLMLMPRAAQPSGALHRTPITEYLARITDNYRGTIVTVSAALAVVCAVGVSWLSVENRFIDYFKSDTEIHQGMTVIDQKLGGTTPLDVIISLEEDDGELSKDCDPFVDPDCEPQEQIDSFFSTDGAQLVKNIHDYLDEQPQTGKVISLATTIRLAERVNQGELNPLQLGLMGRAFPEDLQGLLLDPYVNEETRQARFSIRLLETSPKLDRDALFERIRADLTREMGLKDDQVNLTGMAVLYNNMLQSLFSSQIKTLGAVFVAIMAMFLVLFRSLRVAVVAIVPNLLAAGTVLGIMGLMGVPLDMMTITIAAITVGIAVDDTIHYIYRFREEIRRDGDYQAAMHRSHQTIGRAMLYTSLTIIVGFSILALSNFIPTIYFGVFTALAMAIALLGALTLLPRLILMAKPFGPDRGTTTPGEDH</sequence>
<feature type="transmembrane region" description="Helical" evidence="6">
    <location>
        <begin position="306"/>
        <end position="326"/>
    </location>
</feature>
<evidence type="ECO:0000256" key="2">
    <source>
        <dbReference type="ARBA" id="ARBA00022475"/>
    </source>
</evidence>
<accession>A0A2A2F4H0</accession>
<dbReference type="Pfam" id="PF03176">
    <property type="entry name" value="MMPL"/>
    <property type="match status" value="2"/>
</dbReference>
<keyword evidence="4 6" id="KW-1133">Transmembrane helix</keyword>
<dbReference type="OrthoDB" id="9759187at2"/>
<evidence type="ECO:0000256" key="4">
    <source>
        <dbReference type="ARBA" id="ARBA00022989"/>
    </source>
</evidence>
<feature type="transmembrane region" description="Helical" evidence="6">
    <location>
        <begin position="682"/>
        <end position="700"/>
    </location>
</feature>
<feature type="transmembrane region" description="Helical" evidence="6">
    <location>
        <begin position="707"/>
        <end position="727"/>
    </location>
</feature>
<feature type="domain" description="SSD" evidence="7">
    <location>
        <begin position="313"/>
        <end position="433"/>
    </location>
</feature>
<feature type="transmembrane region" description="Helical" evidence="6">
    <location>
        <begin position="408"/>
        <end position="431"/>
    </location>
</feature>
<feature type="transmembrane region" description="Helical" evidence="6">
    <location>
        <begin position="383"/>
        <end position="402"/>
    </location>
</feature>
<feature type="transmembrane region" description="Helical" evidence="6">
    <location>
        <begin position="781"/>
        <end position="799"/>
    </location>
</feature>
<dbReference type="InterPro" id="IPR000731">
    <property type="entry name" value="SSD"/>
</dbReference>
<evidence type="ECO:0000313" key="8">
    <source>
        <dbReference type="EMBL" id="PAU80491.1"/>
    </source>
</evidence>
<organism evidence="8 9">
    <name type="scientific">Halovibrio salipaludis</name>
    <dbReference type="NCBI Taxonomy" id="2032626"/>
    <lineage>
        <taxon>Bacteria</taxon>
        <taxon>Pseudomonadati</taxon>
        <taxon>Pseudomonadota</taxon>
        <taxon>Gammaproteobacteria</taxon>
        <taxon>Oceanospirillales</taxon>
        <taxon>Halomonadaceae</taxon>
        <taxon>Halovibrio</taxon>
    </lineage>
</organism>